<dbReference type="PROSITE" id="PS50202">
    <property type="entry name" value="MSP"/>
    <property type="match status" value="1"/>
</dbReference>
<evidence type="ECO:0000259" key="1">
    <source>
        <dbReference type="PROSITE" id="PS50202"/>
    </source>
</evidence>
<organism evidence="2 3">
    <name type="scientific">Steinernema hermaphroditum</name>
    <dbReference type="NCBI Taxonomy" id="289476"/>
    <lineage>
        <taxon>Eukaryota</taxon>
        <taxon>Metazoa</taxon>
        <taxon>Ecdysozoa</taxon>
        <taxon>Nematoda</taxon>
        <taxon>Chromadorea</taxon>
        <taxon>Rhabditida</taxon>
        <taxon>Tylenchina</taxon>
        <taxon>Panagrolaimomorpha</taxon>
        <taxon>Strongyloidoidea</taxon>
        <taxon>Steinernematidae</taxon>
        <taxon>Steinernema</taxon>
    </lineage>
</organism>
<name>A0AA39LMV1_9BILA</name>
<dbReference type="SUPFAM" id="SSF49354">
    <property type="entry name" value="PapD-like"/>
    <property type="match status" value="1"/>
</dbReference>
<reference evidence="2" key="1">
    <citation type="submission" date="2023-06" db="EMBL/GenBank/DDBJ databases">
        <title>Genomic analysis of the entomopathogenic nematode Steinernema hermaphroditum.</title>
        <authorList>
            <person name="Schwarz E.M."/>
            <person name="Heppert J.K."/>
            <person name="Baniya A."/>
            <person name="Schwartz H.T."/>
            <person name="Tan C.-H."/>
            <person name="Antoshechkin I."/>
            <person name="Sternberg P.W."/>
            <person name="Goodrich-Blair H."/>
            <person name="Dillman A.R."/>
        </authorList>
    </citation>
    <scope>NUCLEOTIDE SEQUENCE</scope>
    <source>
        <strain evidence="2">PS9179</strain>
        <tissue evidence="2">Whole animal</tissue>
    </source>
</reference>
<feature type="domain" description="MSP" evidence="1">
    <location>
        <begin position="2"/>
        <end position="109"/>
    </location>
</feature>
<proteinExistence type="predicted"/>
<dbReference type="InterPro" id="IPR051774">
    <property type="entry name" value="Sperm-specific_class_P"/>
</dbReference>
<dbReference type="PANTHER" id="PTHR22947">
    <property type="entry name" value="MAJOR SPERM PROTEIN"/>
    <property type="match status" value="1"/>
</dbReference>
<evidence type="ECO:0000313" key="2">
    <source>
        <dbReference type="EMBL" id="KAK0403157.1"/>
    </source>
</evidence>
<dbReference type="EMBL" id="JAUCMV010000004">
    <property type="protein sequence ID" value="KAK0403157.1"/>
    <property type="molecule type" value="Genomic_DNA"/>
</dbReference>
<protein>
    <recommendedName>
        <fullName evidence="1">MSP domain-containing protein</fullName>
    </recommendedName>
</protein>
<keyword evidence="3" id="KW-1185">Reference proteome</keyword>
<dbReference type="Gene3D" id="2.60.40.10">
    <property type="entry name" value="Immunoglobulins"/>
    <property type="match status" value="1"/>
</dbReference>
<dbReference type="AlphaFoldDB" id="A0AA39LMV1"/>
<accession>A0AA39LMV1</accession>
<dbReference type="PANTHER" id="PTHR22947:SF7">
    <property type="entry name" value="MSP DOMAIN-CONTAINING PROTEIN-RELATED"/>
    <property type="match status" value="1"/>
</dbReference>
<sequence length="109" mass="11356">MALIADPPAAQIPAAGGTSNHQLVNSGATRLAFKVKSSNNNDFRVKPVYGFVEAAEAASPFQITRLPGAPKEDKFVIQFAEVLADATDAQASFKAGGSLNQITIPIQSA</sequence>
<dbReference type="InterPro" id="IPR000535">
    <property type="entry name" value="MSP_dom"/>
</dbReference>
<comment type="caution">
    <text evidence="2">The sequence shown here is derived from an EMBL/GenBank/DDBJ whole genome shotgun (WGS) entry which is preliminary data.</text>
</comment>
<dbReference type="InterPro" id="IPR013783">
    <property type="entry name" value="Ig-like_fold"/>
</dbReference>
<dbReference type="InterPro" id="IPR008962">
    <property type="entry name" value="PapD-like_sf"/>
</dbReference>
<dbReference type="Pfam" id="PF00635">
    <property type="entry name" value="Motile_Sperm"/>
    <property type="match status" value="1"/>
</dbReference>
<evidence type="ECO:0000313" key="3">
    <source>
        <dbReference type="Proteomes" id="UP001175271"/>
    </source>
</evidence>
<gene>
    <name evidence="2" type="ORF">QR680_016752</name>
</gene>
<dbReference type="Proteomes" id="UP001175271">
    <property type="component" value="Unassembled WGS sequence"/>
</dbReference>